<keyword evidence="3" id="KW-1185">Reference proteome</keyword>
<keyword evidence="1" id="KW-0732">Signal</keyword>
<evidence type="ECO:0008006" key="4">
    <source>
        <dbReference type="Google" id="ProtNLM"/>
    </source>
</evidence>
<name>A0A9P5Q3T3_9AGAR</name>
<organism evidence="2 3">
    <name type="scientific">Rhodocollybia butyracea</name>
    <dbReference type="NCBI Taxonomy" id="206335"/>
    <lineage>
        <taxon>Eukaryota</taxon>
        <taxon>Fungi</taxon>
        <taxon>Dikarya</taxon>
        <taxon>Basidiomycota</taxon>
        <taxon>Agaricomycotina</taxon>
        <taxon>Agaricomycetes</taxon>
        <taxon>Agaricomycetidae</taxon>
        <taxon>Agaricales</taxon>
        <taxon>Marasmiineae</taxon>
        <taxon>Omphalotaceae</taxon>
        <taxon>Rhodocollybia</taxon>
    </lineage>
</organism>
<evidence type="ECO:0000256" key="1">
    <source>
        <dbReference type="SAM" id="SignalP"/>
    </source>
</evidence>
<evidence type="ECO:0000313" key="3">
    <source>
        <dbReference type="Proteomes" id="UP000772434"/>
    </source>
</evidence>
<sequence length="106" mass="10964">MQIPVATVLLAVLHMITSSAAQGFMAWSGDACDGDAGDAVDCINDCGSFSGRHSFKVTDPLGRNICTTFFVDAGCTGATFDFSDPPGLCVNVNTGTDIESFICGLC</sequence>
<dbReference type="EMBL" id="JADNRY010000020">
    <property type="protein sequence ID" value="KAF9073075.1"/>
    <property type="molecule type" value="Genomic_DNA"/>
</dbReference>
<dbReference type="OrthoDB" id="5429515at2759"/>
<dbReference type="Proteomes" id="UP000772434">
    <property type="component" value="Unassembled WGS sequence"/>
</dbReference>
<accession>A0A9P5Q3T3</accession>
<dbReference type="AlphaFoldDB" id="A0A9P5Q3T3"/>
<comment type="caution">
    <text evidence="2">The sequence shown here is derived from an EMBL/GenBank/DDBJ whole genome shotgun (WGS) entry which is preliminary data.</text>
</comment>
<gene>
    <name evidence="2" type="ORF">BDP27DRAFT_1417534</name>
</gene>
<protein>
    <recommendedName>
        <fullName evidence="4">Secreted protein</fullName>
    </recommendedName>
</protein>
<feature type="chain" id="PRO_5040465093" description="Secreted protein" evidence="1">
    <location>
        <begin position="22"/>
        <end position="106"/>
    </location>
</feature>
<reference evidence="2" key="1">
    <citation type="submission" date="2020-11" db="EMBL/GenBank/DDBJ databases">
        <authorList>
            <consortium name="DOE Joint Genome Institute"/>
            <person name="Ahrendt S."/>
            <person name="Riley R."/>
            <person name="Andreopoulos W."/>
            <person name="Labutti K."/>
            <person name="Pangilinan J."/>
            <person name="Ruiz-Duenas F.J."/>
            <person name="Barrasa J.M."/>
            <person name="Sanchez-Garcia M."/>
            <person name="Camarero S."/>
            <person name="Miyauchi S."/>
            <person name="Serrano A."/>
            <person name="Linde D."/>
            <person name="Babiker R."/>
            <person name="Drula E."/>
            <person name="Ayuso-Fernandez I."/>
            <person name="Pacheco R."/>
            <person name="Padilla G."/>
            <person name="Ferreira P."/>
            <person name="Barriuso J."/>
            <person name="Kellner H."/>
            <person name="Castanera R."/>
            <person name="Alfaro M."/>
            <person name="Ramirez L."/>
            <person name="Pisabarro A.G."/>
            <person name="Kuo A."/>
            <person name="Tritt A."/>
            <person name="Lipzen A."/>
            <person name="He G."/>
            <person name="Yan M."/>
            <person name="Ng V."/>
            <person name="Cullen D."/>
            <person name="Martin F."/>
            <person name="Rosso M.-N."/>
            <person name="Henrissat B."/>
            <person name="Hibbett D."/>
            <person name="Martinez A.T."/>
            <person name="Grigoriev I.V."/>
        </authorList>
    </citation>
    <scope>NUCLEOTIDE SEQUENCE</scope>
    <source>
        <strain evidence="2">AH 40177</strain>
    </source>
</reference>
<proteinExistence type="predicted"/>
<feature type="signal peptide" evidence="1">
    <location>
        <begin position="1"/>
        <end position="21"/>
    </location>
</feature>
<evidence type="ECO:0000313" key="2">
    <source>
        <dbReference type="EMBL" id="KAF9073075.1"/>
    </source>
</evidence>